<organism evidence="1 2">
    <name type="scientific">Pseudonocardia nematodicida</name>
    <dbReference type="NCBI Taxonomy" id="1206997"/>
    <lineage>
        <taxon>Bacteria</taxon>
        <taxon>Bacillati</taxon>
        <taxon>Actinomycetota</taxon>
        <taxon>Actinomycetes</taxon>
        <taxon>Pseudonocardiales</taxon>
        <taxon>Pseudonocardiaceae</taxon>
        <taxon>Pseudonocardia</taxon>
    </lineage>
</organism>
<accession>A0ABV1KEM7</accession>
<gene>
    <name evidence="1" type="ORF">WIS52_20880</name>
</gene>
<keyword evidence="2" id="KW-1185">Reference proteome</keyword>
<reference evidence="1 2" key="1">
    <citation type="submission" date="2024-03" db="EMBL/GenBank/DDBJ databases">
        <title>Draft genome sequence of Pseudonocardia nematodicida JCM 31783.</title>
        <authorList>
            <person name="Butdee W."/>
            <person name="Duangmal K."/>
        </authorList>
    </citation>
    <scope>NUCLEOTIDE SEQUENCE [LARGE SCALE GENOMIC DNA]</scope>
    <source>
        <strain evidence="1 2">JCM 31783</strain>
    </source>
</reference>
<evidence type="ECO:0000313" key="1">
    <source>
        <dbReference type="EMBL" id="MEQ3552927.1"/>
    </source>
</evidence>
<evidence type="ECO:0000313" key="2">
    <source>
        <dbReference type="Proteomes" id="UP001494902"/>
    </source>
</evidence>
<name>A0ABV1KEM7_9PSEU</name>
<dbReference type="RefSeq" id="WP_349300000.1">
    <property type="nucleotide sequence ID" value="NZ_JBEDNQ010000009.1"/>
</dbReference>
<comment type="caution">
    <text evidence="1">The sequence shown here is derived from an EMBL/GenBank/DDBJ whole genome shotgun (WGS) entry which is preliminary data.</text>
</comment>
<sequence>MTVPAAAGSPTLRLPASTSAVDAVTAARTAVDDVLAARATAAGEQAQRRYATSGSAQYDYYVNGPGAIEIAQENALQACREQTGMTTAECLADAAAGNAS</sequence>
<dbReference type="EMBL" id="JBEDNQ010000009">
    <property type="protein sequence ID" value="MEQ3552927.1"/>
    <property type="molecule type" value="Genomic_DNA"/>
</dbReference>
<dbReference type="Proteomes" id="UP001494902">
    <property type="component" value="Unassembled WGS sequence"/>
</dbReference>
<proteinExistence type="predicted"/>
<protein>
    <recommendedName>
        <fullName evidence="3">DUF4189 domain-containing protein</fullName>
    </recommendedName>
</protein>
<evidence type="ECO:0008006" key="3">
    <source>
        <dbReference type="Google" id="ProtNLM"/>
    </source>
</evidence>